<evidence type="ECO:0000256" key="4">
    <source>
        <dbReference type="ARBA" id="ARBA00022692"/>
    </source>
</evidence>
<dbReference type="SMART" id="SM00382">
    <property type="entry name" value="AAA"/>
    <property type="match status" value="1"/>
</dbReference>
<dbReference type="Gene3D" id="3.40.50.300">
    <property type="entry name" value="P-loop containing nucleotide triphosphate hydrolases"/>
    <property type="match status" value="1"/>
</dbReference>
<keyword evidence="6" id="KW-0067">ATP-binding</keyword>
<accession>A0AAU9Y4C9</accession>
<evidence type="ECO:0000256" key="1">
    <source>
        <dbReference type="ARBA" id="ARBA00004141"/>
    </source>
</evidence>
<dbReference type="InterPro" id="IPR027417">
    <property type="entry name" value="P-loop_NTPase"/>
</dbReference>
<feature type="transmembrane region" description="Helical" evidence="10">
    <location>
        <begin position="490"/>
        <end position="518"/>
    </location>
</feature>
<dbReference type="InterPro" id="IPR003593">
    <property type="entry name" value="AAA+_ATPase"/>
</dbReference>
<organism evidence="12 13">
    <name type="scientific">Pocillopora meandrina</name>
    <dbReference type="NCBI Taxonomy" id="46732"/>
    <lineage>
        <taxon>Eukaryota</taxon>
        <taxon>Metazoa</taxon>
        <taxon>Cnidaria</taxon>
        <taxon>Anthozoa</taxon>
        <taxon>Hexacorallia</taxon>
        <taxon>Scleractinia</taxon>
        <taxon>Astrocoeniina</taxon>
        <taxon>Pocilloporidae</taxon>
        <taxon>Pocillopora</taxon>
    </lineage>
</organism>
<evidence type="ECO:0000313" key="13">
    <source>
        <dbReference type="Proteomes" id="UP001159428"/>
    </source>
</evidence>
<sequence length="675" mass="76139">MADRSPFLRRKKNSKLPGYSTFDSRISKDSGISSNIEETTSTKRGLKSSTVVEDASDRVSISWENIQVFVENPRPSIIKRLCSFGKSENEVVKSKQILFNVSGNVEAGTLLAVMGASGAGKTTLMNVLAHRNIYQMEVRGTVEINNRPIGPEISSMSAYIQQEDLFVGTLTVREHLTFQAFLRMEKNVPDNQRKTRVEDVILQLGLTKCADTFIGIPGRLRGISGGEKKRLSFASEILTDPPLLFADEPTSGLDSFMAQSLITALQQLAAQGRTIICTIHQPSSQVYAMFNSILLLAEGRTAYLGPRADAIQYFDSLGYPCPVNFNPADHFIRTLAIVPGDEENCRKRVQDICDVYSAREAEFSKPETQERQDHSKSPKEKFVAFESTGYKASWCRQFRSVFWRSWLTNKRDVLIFRIRFYQSIFIGLVTGIIFFQTTIDQDGIENIYGAFFFLVTSVSFSNISAVTFTFPIERNIFLREHNNRMYRTDIYFLSKTLAESPQFFLGPLVMITVGYWMVGLRPDVLRFLAAYGILALVSMAAVSFAYIISTISPTTSVSTALSGPLTLPLLVLGGFYIENRTIPEWLSWLRYLSWFNYGFEALVVNQWDNYGPIPCNIIPNNETYTSCVYNGSIAIEQRGLKEENLLIDIYALVAITVGFRLISFLFLLRNSYKRT</sequence>
<dbReference type="InterPro" id="IPR050352">
    <property type="entry name" value="ABCG_transporters"/>
</dbReference>
<dbReference type="Pfam" id="PF01061">
    <property type="entry name" value="ABC2_membrane"/>
    <property type="match status" value="1"/>
</dbReference>
<dbReference type="CDD" id="cd03213">
    <property type="entry name" value="ABCG_EPDR"/>
    <property type="match status" value="1"/>
</dbReference>
<dbReference type="GO" id="GO:0005524">
    <property type="term" value="F:ATP binding"/>
    <property type="evidence" value="ECO:0007669"/>
    <property type="project" value="UniProtKB-KW"/>
</dbReference>
<dbReference type="GO" id="GO:0005886">
    <property type="term" value="C:plasma membrane"/>
    <property type="evidence" value="ECO:0007669"/>
    <property type="project" value="TreeGrafter"/>
</dbReference>
<reference evidence="12 13" key="1">
    <citation type="submission" date="2022-05" db="EMBL/GenBank/DDBJ databases">
        <authorList>
            <consortium name="Genoscope - CEA"/>
            <person name="William W."/>
        </authorList>
    </citation>
    <scope>NUCLEOTIDE SEQUENCE [LARGE SCALE GENOMIC DNA]</scope>
</reference>
<keyword evidence="4 10" id="KW-0812">Transmembrane</keyword>
<feature type="transmembrane region" description="Helical" evidence="10">
    <location>
        <begin position="649"/>
        <end position="668"/>
    </location>
</feature>
<feature type="domain" description="ABC transporter" evidence="11">
    <location>
        <begin position="79"/>
        <end position="323"/>
    </location>
</feature>
<keyword evidence="5" id="KW-0547">Nucleotide-binding</keyword>
<keyword evidence="3" id="KW-0813">Transport</keyword>
<feature type="transmembrane region" description="Helical" evidence="10">
    <location>
        <begin position="524"/>
        <end position="548"/>
    </location>
</feature>
<proteinExistence type="inferred from homology"/>
<dbReference type="Proteomes" id="UP001159428">
    <property type="component" value="Unassembled WGS sequence"/>
</dbReference>
<dbReference type="GO" id="GO:0016887">
    <property type="term" value="F:ATP hydrolysis activity"/>
    <property type="evidence" value="ECO:0007669"/>
    <property type="project" value="InterPro"/>
</dbReference>
<evidence type="ECO:0000256" key="8">
    <source>
        <dbReference type="ARBA" id="ARBA00023136"/>
    </source>
</evidence>
<evidence type="ECO:0000313" key="12">
    <source>
        <dbReference type="EMBL" id="CAH3167370.1"/>
    </source>
</evidence>
<dbReference type="InterPro" id="IPR043926">
    <property type="entry name" value="ABCG_dom"/>
</dbReference>
<dbReference type="EMBL" id="CALNXJ010000154">
    <property type="protein sequence ID" value="CAH3167370.1"/>
    <property type="molecule type" value="Genomic_DNA"/>
</dbReference>
<name>A0AAU9Y4C9_9CNID</name>
<evidence type="ECO:0000256" key="5">
    <source>
        <dbReference type="ARBA" id="ARBA00022741"/>
    </source>
</evidence>
<comment type="subcellular location">
    <subcellularLocation>
        <location evidence="1">Membrane</location>
        <topology evidence="1">Multi-pass membrane protein</topology>
    </subcellularLocation>
</comment>
<evidence type="ECO:0000256" key="7">
    <source>
        <dbReference type="ARBA" id="ARBA00022989"/>
    </source>
</evidence>
<feature type="transmembrane region" description="Helical" evidence="10">
    <location>
        <begin position="414"/>
        <end position="435"/>
    </location>
</feature>
<protein>
    <recommendedName>
        <fullName evidence="11">ABC transporter domain-containing protein</fullName>
    </recommendedName>
</protein>
<dbReference type="PANTHER" id="PTHR48041:SF139">
    <property type="entry name" value="PROTEIN SCARLET"/>
    <property type="match status" value="1"/>
</dbReference>
<dbReference type="GO" id="GO:0140359">
    <property type="term" value="F:ABC-type transporter activity"/>
    <property type="evidence" value="ECO:0007669"/>
    <property type="project" value="InterPro"/>
</dbReference>
<dbReference type="PROSITE" id="PS00211">
    <property type="entry name" value="ABC_TRANSPORTER_1"/>
    <property type="match status" value="1"/>
</dbReference>
<dbReference type="InterPro" id="IPR013525">
    <property type="entry name" value="ABC2_TM"/>
</dbReference>
<dbReference type="Pfam" id="PF19055">
    <property type="entry name" value="ABC2_membrane_7"/>
    <property type="match status" value="1"/>
</dbReference>
<evidence type="ECO:0000256" key="9">
    <source>
        <dbReference type="SAM" id="MobiDB-lite"/>
    </source>
</evidence>
<dbReference type="AlphaFoldDB" id="A0AAU9Y4C9"/>
<comment type="caution">
    <text evidence="12">The sequence shown here is derived from an EMBL/GenBank/DDBJ whole genome shotgun (WGS) entry which is preliminary data.</text>
</comment>
<dbReference type="Pfam" id="PF00005">
    <property type="entry name" value="ABC_tran"/>
    <property type="match status" value="1"/>
</dbReference>
<evidence type="ECO:0000256" key="6">
    <source>
        <dbReference type="ARBA" id="ARBA00022840"/>
    </source>
</evidence>
<gene>
    <name evidence="12" type="ORF">PMEA_00007043</name>
</gene>
<evidence type="ECO:0000256" key="3">
    <source>
        <dbReference type="ARBA" id="ARBA00022448"/>
    </source>
</evidence>
<dbReference type="InterPro" id="IPR017871">
    <property type="entry name" value="ABC_transporter-like_CS"/>
</dbReference>
<dbReference type="PANTHER" id="PTHR48041">
    <property type="entry name" value="ABC TRANSPORTER G FAMILY MEMBER 28"/>
    <property type="match status" value="1"/>
</dbReference>
<evidence type="ECO:0000259" key="11">
    <source>
        <dbReference type="PROSITE" id="PS50893"/>
    </source>
</evidence>
<evidence type="ECO:0000256" key="2">
    <source>
        <dbReference type="ARBA" id="ARBA00005814"/>
    </source>
</evidence>
<evidence type="ECO:0000256" key="10">
    <source>
        <dbReference type="SAM" id="Phobius"/>
    </source>
</evidence>
<feature type="region of interest" description="Disordered" evidence="9">
    <location>
        <begin position="1"/>
        <end position="22"/>
    </location>
</feature>
<dbReference type="InterPro" id="IPR003439">
    <property type="entry name" value="ABC_transporter-like_ATP-bd"/>
</dbReference>
<keyword evidence="7 10" id="KW-1133">Transmembrane helix</keyword>
<keyword evidence="8 10" id="KW-0472">Membrane</keyword>
<feature type="transmembrane region" description="Helical" evidence="10">
    <location>
        <begin position="447"/>
        <end position="470"/>
    </location>
</feature>
<dbReference type="SUPFAM" id="SSF52540">
    <property type="entry name" value="P-loop containing nucleoside triphosphate hydrolases"/>
    <property type="match status" value="1"/>
</dbReference>
<keyword evidence="13" id="KW-1185">Reference proteome</keyword>
<dbReference type="PROSITE" id="PS50893">
    <property type="entry name" value="ABC_TRANSPORTER_2"/>
    <property type="match status" value="1"/>
</dbReference>
<comment type="similarity">
    <text evidence="2">Belongs to the ABC transporter superfamily. ABCG family. Eye pigment precursor importer (TC 3.A.1.204) subfamily.</text>
</comment>